<protein>
    <submittedName>
        <fullName evidence="1">Uncharacterized protein</fullName>
    </submittedName>
</protein>
<proteinExistence type="predicted"/>
<comment type="caution">
    <text evidence="1">The sequence shown here is derived from an EMBL/GenBank/DDBJ whole genome shotgun (WGS) entry which is preliminary data.</text>
</comment>
<name>A0A9P5R6Y5_9FUNG</name>
<keyword evidence="2" id="KW-1185">Reference proteome</keyword>
<dbReference type="AlphaFoldDB" id="A0A9P5R6Y5"/>
<evidence type="ECO:0000313" key="1">
    <source>
        <dbReference type="EMBL" id="KAF9122361.1"/>
    </source>
</evidence>
<feature type="non-terminal residue" evidence="1">
    <location>
        <position position="1"/>
    </location>
</feature>
<accession>A0A9P5R6Y5</accession>
<sequence length="356" mass="40723">FQWAVDEKKRLAEQDEQNIFSIKGCHMEKTKAQSSSHQPEFWRKRLVPIEELHISGFSRQVVKDEVNYAAFALSQTLRQFEAYYYYYDTASRSGEGWVDMPVLTRLSLIVSTARLLIDLQLLSLCSNVVSVQLFDEAKEYQCDDIEPCLSVYLPHLKSLTLQGTPALSFHPDTLHSTAELTDLLLIIAGFVDDDEEDDFENELPDYDGDDFMTRYCFVPSVGELYRSYGIQDDFATSLTPPKTIRPIWSWDWDLPRLVSLKLFSEFAFLSQFQMFQGCPALQTFELEMRTFTAQPTRTLIETNMIHPSSGELIVLPVLTKLRMHGSWIFPGPAFALKFLTSMFPNLESLSALDGPG</sequence>
<dbReference type="Proteomes" id="UP000748756">
    <property type="component" value="Unassembled WGS sequence"/>
</dbReference>
<reference evidence="1" key="1">
    <citation type="journal article" date="2020" name="Fungal Divers.">
        <title>Resolving the Mortierellaceae phylogeny through synthesis of multi-gene phylogenetics and phylogenomics.</title>
        <authorList>
            <person name="Vandepol N."/>
            <person name="Liber J."/>
            <person name="Desiro A."/>
            <person name="Na H."/>
            <person name="Kennedy M."/>
            <person name="Barry K."/>
            <person name="Grigoriev I.V."/>
            <person name="Miller A.N."/>
            <person name="O'Donnell K."/>
            <person name="Stajich J.E."/>
            <person name="Bonito G."/>
        </authorList>
    </citation>
    <scope>NUCLEOTIDE SEQUENCE</scope>
    <source>
        <strain evidence="1">NRRL 6426</strain>
    </source>
</reference>
<dbReference type="SUPFAM" id="SSF52047">
    <property type="entry name" value="RNI-like"/>
    <property type="match status" value="1"/>
</dbReference>
<evidence type="ECO:0000313" key="2">
    <source>
        <dbReference type="Proteomes" id="UP000748756"/>
    </source>
</evidence>
<gene>
    <name evidence="1" type="ORF">BG015_005569</name>
</gene>
<organism evidence="1 2">
    <name type="scientific">Linnemannia schmuckeri</name>
    <dbReference type="NCBI Taxonomy" id="64567"/>
    <lineage>
        <taxon>Eukaryota</taxon>
        <taxon>Fungi</taxon>
        <taxon>Fungi incertae sedis</taxon>
        <taxon>Mucoromycota</taxon>
        <taxon>Mortierellomycotina</taxon>
        <taxon>Mortierellomycetes</taxon>
        <taxon>Mortierellales</taxon>
        <taxon>Mortierellaceae</taxon>
        <taxon>Linnemannia</taxon>
    </lineage>
</organism>
<dbReference type="OrthoDB" id="2423977at2759"/>
<dbReference type="EMBL" id="JAAAUQ010002588">
    <property type="protein sequence ID" value="KAF9122361.1"/>
    <property type="molecule type" value="Genomic_DNA"/>
</dbReference>